<feature type="compositionally biased region" description="Basic and acidic residues" evidence="16">
    <location>
        <begin position="146"/>
        <end position="164"/>
    </location>
</feature>
<reference evidence="18 19" key="1">
    <citation type="submission" date="2016-07" db="EMBL/GenBank/DDBJ databases">
        <title>Pervasive Adenine N6-methylation of Active Genes in Fungi.</title>
        <authorList>
            <consortium name="DOE Joint Genome Institute"/>
            <person name="Mondo S.J."/>
            <person name="Dannebaum R.O."/>
            <person name="Kuo R.C."/>
            <person name="Labutti K."/>
            <person name="Haridas S."/>
            <person name="Kuo A."/>
            <person name="Salamov A."/>
            <person name="Ahrendt S.R."/>
            <person name="Lipzen A."/>
            <person name="Sullivan W."/>
            <person name="Andreopoulos W.B."/>
            <person name="Clum A."/>
            <person name="Lindquist E."/>
            <person name="Daum C."/>
            <person name="Ramamoorthy G.K."/>
            <person name="Gryganskyi A."/>
            <person name="Culley D."/>
            <person name="Magnuson J.K."/>
            <person name="James T.Y."/>
            <person name="O'Malley M.A."/>
            <person name="Stajich J.E."/>
            <person name="Spatafora J.W."/>
            <person name="Visel A."/>
            <person name="Grigoriev I.V."/>
        </authorList>
    </citation>
    <scope>NUCLEOTIDE SEQUENCE [LARGE SCALE GENOMIC DNA]</scope>
    <source>
        <strain evidence="18 19">CBS 129021</strain>
    </source>
</reference>
<feature type="compositionally biased region" description="Low complexity" evidence="16">
    <location>
        <begin position="310"/>
        <end position="323"/>
    </location>
</feature>
<keyword evidence="7" id="KW-0963">Cytoplasm</keyword>
<dbReference type="InParanoid" id="A0A1Y2E4I4"/>
<feature type="region of interest" description="Disordered" evidence="16">
    <location>
        <begin position="443"/>
        <end position="720"/>
    </location>
</feature>
<feature type="compositionally biased region" description="Low complexity" evidence="16">
    <location>
        <begin position="803"/>
        <end position="812"/>
    </location>
</feature>
<keyword evidence="15" id="KW-0539">Nucleus</keyword>
<evidence type="ECO:0000256" key="11">
    <source>
        <dbReference type="ARBA" id="ARBA00022843"/>
    </source>
</evidence>
<feature type="compositionally biased region" description="Polar residues" evidence="16">
    <location>
        <begin position="1"/>
        <end position="12"/>
    </location>
</feature>
<dbReference type="Proteomes" id="UP000193689">
    <property type="component" value="Unassembled WGS sequence"/>
</dbReference>
<proteinExistence type="inferred from homology"/>
<dbReference type="GO" id="GO:0043130">
    <property type="term" value="F:ubiquitin binding"/>
    <property type="evidence" value="ECO:0007669"/>
    <property type="project" value="InterPro"/>
</dbReference>
<evidence type="ECO:0000256" key="12">
    <source>
        <dbReference type="ARBA" id="ARBA00022895"/>
    </source>
</evidence>
<dbReference type="CDD" id="cd14368">
    <property type="entry name" value="CUE_DEF1_like"/>
    <property type="match status" value="1"/>
</dbReference>
<feature type="compositionally biased region" description="Acidic residues" evidence="16">
    <location>
        <begin position="449"/>
        <end position="459"/>
    </location>
</feature>
<protein>
    <recommendedName>
        <fullName evidence="5">RNA polymerase II degradation factor 1</fullName>
    </recommendedName>
</protein>
<evidence type="ECO:0000256" key="16">
    <source>
        <dbReference type="SAM" id="MobiDB-lite"/>
    </source>
</evidence>
<feature type="compositionally biased region" description="Polar residues" evidence="16">
    <location>
        <begin position="129"/>
        <end position="139"/>
    </location>
</feature>
<dbReference type="PANTHER" id="PTHR16308">
    <property type="entry name" value="UBIQUITIN ASSOCIATED PROTEIN 2-LIKE/LINGERER"/>
    <property type="match status" value="1"/>
</dbReference>
<keyword evidence="6" id="KW-0158">Chromosome</keyword>
<keyword evidence="9" id="KW-0227">DNA damage</keyword>
<evidence type="ECO:0000256" key="1">
    <source>
        <dbReference type="ARBA" id="ARBA00004123"/>
    </source>
</evidence>
<feature type="compositionally biased region" description="Low complexity" evidence="16">
    <location>
        <begin position="260"/>
        <end position="269"/>
    </location>
</feature>
<evidence type="ECO:0000256" key="2">
    <source>
        <dbReference type="ARBA" id="ARBA00004496"/>
    </source>
</evidence>
<feature type="compositionally biased region" description="Polar residues" evidence="16">
    <location>
        <begin position="173"/>
        <end position="202"/>
    </location>
</feature>
<feature type="compositionally biased region" description="Gly residues" evidence="16">
    <location>
        <begin position="924"/>
        <end position="935"/>
    </location>
</feature>
<dbReference type="OrthoDB" id="5396806at2759"/>
<dbReference type="STRING" id="1141098.A0A1Y2E4I4"/>
<keyword evidence="8" id="KW-0597">Phosphoprotein</keyword>
<evidence type="ECO:0000256" key="15">
    <source>
        <dbReference type="ARBA" id="ARBA00023242"/>
    </source>
</evidence>
<dbReference type="Pfam" id="PF02845">
    <property type="entry name" value="CUE"/>
    <property type="match status" value="1"/>
</dbReference>
<dbReference type="EMBL" id="MCFJ01000005">
    <property type="protein sequence ID" value="ORY65775.1"/>
    <property type="molecule type" value="Genomic_DNA"/>
</dbReference>
<evidence type="ECO:0000256" key="13">
    <source>
        <dbReference type="ARBA" id="ARBA00023125"/>
    </source>
</evidence>
<feature type="compositionally biased region" description="Polar residues" evidence="16">
    <location>
        <begin position="537"/>
        <end position="554"/>
    </location>
</feature>
<evidence type="ECO:0000256" key="8">
    <source>
        <dbReference type="ARBA" id="ARBA00022553"/>
    </source>
</evidence>
<evidence type="ECO:0000256" key="3">
    <source>
        <dbReference type="ARBA" id="ARBA00004574"/>
    </source>
</evidence>
<evidence type="ECO:0000256" key="5">
    <source>
        <dbReference type="ARBA" id="ARBA00020536"/>
    </source>
</evidence>
<dbReference type="PANTHER" id="PTHR16308:SF13">
    <property type="entry name" value="PROTEIN LINGERER"/>
    <property type="match status" value="1"/>
</dbReference>
<dbReference type="InterPro" id="IPR051833">
    <property type="entry name" value="TC-DDR_regulator"/>
</dbReference>
<evidence type="ECO:0000256" key="10">
    <source>
        <dbReference type="ARBA" id="ARBA00022786"/>
    </source>
</evidence>
<feature type="compositionally biased region" description="Gly residues" evidence="16">
    <location>
        <begin position="813"/>
        <end position="822"/>
    </location>
</feature>
<feature type="compositionally biased region" description="Polar residues" evidence="16">
    <location>
        <begin position="832"/>
        <end position="851"/>
    </location>
</feature>
<evidence type="ECO:0000256" key="14">
    <source>
        <dbReference type="ARBA" id="ARBA00023204"/>
    </source>
</evidence>
<keyword evidence="10" id="KW-0833">Ubl conjugation pathway</keyword>
<feature type="compositionally biased region" description="Polar residues" evidence="16">
    <location>
        <begin position="766"/>
        <end position="784"/>
    </location>
</feature>
<feature type="compositionally biased region" description="Low complexity" evidence="16">
    <location>
        <begin position="276"/>
        <end position="297"/>
    </location>
</feature>
<dbReference type="InterPro" id="IPR009060">
    <property type="entry name" value="UBA-like_sf"/>
</dbReference>
<feature type="region of interest" description="Disordered" evidence="16">
    <location>
        <begin position="764"/>
        <end position="969"/>
    </location>
</feature>
<feature type="region of interest" description="Disordered" evidence="16">
    <location>
        <begin position="1"/>
        <end position="61"/>
    </location>
</feature>
<evidence type="ECO:0000256" key="6">
    <source>
        <dbReference type="ARBA" id="ARBA00022454"/>
    </source>
</evidence>
<evidence type="ECO:0000313" key="19">
    <source>
        <dbReference type="Proteomes" id="UP000193689"/>
    </source>
</evidence>
<dbReference type="RefSeq" id="XP_040716739.1">
    <property type="nucleotide sequence ID" value="XM_040863628.1"/>
</dbReference>
<feature type="domain" description="CUE" evidence="17">
    <location>
        <begin position="64"/>
        <end position="107"/>
    </location>
</feature>
<feature type="compositionally biased region" description="Polar residues" evidence="16">
    <location>
        <begin position="595"/>
        <end position="613"/>
    </location>
</feature>
<dbReference type="InterPro" id="IPR041803">
    <property type="entry name" value="DEF1_CUE"/>
</dbReference>
<evidence type="ECO:0000256" key="9">
    <source>
        <dbReference type="ARBA" id="ARBA00022763"/>
    </source>
</evidence>
<feature type="region of interest" description="Disordered" evidence="16">
    <location>
        <begin position="102"/>
        <end position="394"/>
    </location>
</feature>
<feature type="compositionally biased region" description="Low complexity" evidence="16">
    <location>
        <begin position="484"/>
        <end position="536"/>
    </location>
</feature>
<keyword evidence="14" id="KW-0234">DNA repair</keyword>
<organism evidence="18 19">
    <name type="scientific">Pseudomassariella vexata</name>
    <dbReference type="NCBI Taxonomy" id="1141098"/>
    <lineage>
        <taxon>Eukaryota</taxon>
        <taxon>Fungi</taxon>
        <taxon>Dikarya</taxon>
        <taxon>Ascomycota</taxon>
        <taxon>Pezizomycotina</taxon>
        <taxon>Sordariomycetes</taxon>
        <taxon>Xylariomycetidae</taxon>
        <taxon>Amphisphaeriales</taxon>
        <taxon>Pseudomassariaceae</taxon>
        <taxon>Pseudomassariella</taxon>
    </lineage>
</organism>
<comment type="similarity">
    <text evidence="4">Belongs to the DEF1 family.</text>
</comment>
<feature type="compositionally biased region" description="Low complexity" evidence="16">
    <location>
        <begin position="862"/>
        <end position="890"/>
    </location>
</feature>
<gene>
    <name evidence="18" type="ORF">BCR38DRAFT_483457</name>
</gene>
<dbReference type="GO" id="GO:0005634">
    <property type="term" value="C:nucleus"/>
    <property type="evidence" value="ECO:0007669"/>
    <property type="project" value="UniProtKB-SubCell"/>
</dbReference>
<dbReference type="InterPro" id="IPR003892">
    <property type="entry name" value="CUE"/>
</dbReference>
<name>A0A1Y2E4I4_9PEZI</name>
<feature type="compositionally biased region" description="Low complexity" evidence="16">
    <location>
        <begin position="208"/>
        <end position="232"/>
    </location>
</feature>
<keyword evidence="11" id="KW-0832">Ubl conjugation</keyword>
<dbReference type="AlphaFoldDB" id="A0A1Y2E4I4"/>
<feature type="compositionally biased region" description="Polar residues" evidence="16">
    <location>
        <begin position="647"/>
        <end position="664"/>
    </location>
</feature>
<feature type="compositionally biased region" description="Low complexity" evidence="16">
    <location>
        <begin position="614"/>
        <end position="631"/>
    </location>
</feature>
<comment type="caution">
    <text evidence="18">The sequence shown here is derived from an EMBL/GenBank/DDBJ whole genome shotgun (WGS) entry which is preliminary data.</text>
</comment>
<dbReference type="GO" id="GO:0005737">
    <property type="term" value="C:cytoplasm"/>
    <property type="evidence" value="ECO:0007669"/>
    <property type="project" value="UniProtKB-SubCell"/>
</dbReference>
<keyword evidence="13" id="KW-0238">DNA-binding</keyword>
<comment type="subcellular location">
    <subcellularLocation>
        <location evidence="3">Chromosome</location>
        <location evidence="3">Telomere</location>
    </subcellularLocation>
    <subcellularLocation>
        <location evidence="2">Cytoplasm</location>
    </subcellularLocation>
    <subcellularLocation>
        <location evidence="1">Nucleus</location>
    </subcellularLocation>
</comment>
<feature type="compositionally biased region" description="Low complexity" evidence="16">
    <location>
        <begin position="681"/>
        <end position="706"/>
    </location>
</feature>
<dbReference type="GO" id="GO:0006281">
    <property type="term" value="P:DNA repair"/>
    <property type="evidence" value="ECO:0007669"/>
    <property type="project" value="UniProtKB-KW"/>
</dbReference>
<dbReference type="PROSITE" id="PS51140">
    <property type="entry name" value="CUE"/>
    <property type="match status" value="1"/>
</dbReference>
<keyword evidence="12" id="KW-0779">Telomere</keyword>
<accession>A0A1Y2E4I4</accession>
<dbReference type="GeneID" id="63779840"/>
<evidence type="ECO:0000259" key="17">
    <source>
        <dbReference type="PROSITE" id="PS51140"/>
    </source>
</evidence>
<dbReference type="GO" id="GO:0003677">
    <property type="term" value="F:DNA binding"/>
    <property type="evidence" value="ECO:0007669"/>
    <property type="project" value="UniProtKB-KW"/>
</dbReference>
<dbReference type="SUPFAM" id="SSF46934">
    <property type="entry name" value="UBA-like"/>
    <property type="match status" value="1"/>
</dbReference>
<sequence>MSEVQARSQAPTSRGRGGGRGARGGFGGGRPSNNRRANGDKLATSATDSPTLDDDGDVGQLRKQYGGKLETIKELFPDWSDADILYALQETDGDVEVAATRIADGSISQWGEVSKPKKTSKPKAKDSAVSTGLTETSGNSRLARGSRSDGGRGARGARASERARGGRGRGAALTTTNGQRSKENQQLSVPTDESSGWGNATSPDDAPTNEWGTTGWGTTDTTTTANTTSDSPPAAPPATAPTTENTGPKPKTWASMLRQSTAPKPAAVSKPKEPAAPKAAEPTESLPAAEPAPAEAEPTVEDTPEEPAEQEPAPAVPVTAEAPKIVEPEVALPPPEDDLTKGNLAQLPDESHPPGTATAASTATDSWDPRSAPINANATPISASQAQHQATRPVSSGFVATALKATERPIRIPSYQRRLLEQEEAVRMPGNREVDRAAVQFGAFSLNGNDDDIDGDREEAETRAQPPSDSPIQPRASLPPVAQPSALPEAFPAAAAAAPKPATSLPQPTGAAATPVATPTGPSAATAAPAPQAPASNQQFGRFGQTNTQDQASFPQKPYDSFGQQNPVTSAGGFDSFPAPTSQAPSQPGAGAFSSAPSDYSNYYTADPQSRNPYNNYYGAQQYGQQHAGQGHTEGPNAQQRGFGGYNASQSNDNLSQYPQSAAPQSRYGAAAAASDVQNSGHNTPNPTNQTPHQQQPQAAQNNGPQSGLHQQPPAGSYPYGHPYYNSPFYAQYMNSAYGAGYGQGGYGQGPYGGKGGVYGQHQYGMSHQSPYDHSSSPATSGFGQPSLAGRDSGIASSIENYGRAGSAQSGAQGLGNSGFGGSHDAFGRAGSSYQSQAGQGFNGPNAQAGSASDDLKPYGDAKAAGGPSPSLAAAARPGSAANNTPGQSGLPPPQSGAQGMGGYGGYPSHLQSHGLHGNQTGATGYGLGGAGGQGHASSPYGNYGGYGGNQGFGNYGGRQQQGGWGNNY</sequence>
<feature type="compositionally biased region" description="Polar residues" evidence="16">
    <location>
        <begin position="374"/>
        <end position="394"/>
    </location>
</feature>
<evidence type="ECO:0000256" key="4">
    <source>
        <dbReference type="ARBA" id="ARBA00005491"/>
    </source>
</evidence>
<evidence type="ECO:0000313" key="18">
    <source>
        <dbReference type="EMBL" id="ORY65775.1"/>
    </source>
</evidence>
<feature type="compositionally biased region" description="Gly residues" evidence="16">
    <location>
        <begin position="15"/>
        <end position="30"/>
    </location>
</feature>
<feature type="compositionally biased region" description="Gly residues" evidence="16">
    <location>
        <begin position="943"/>
        <end position="969"/>
    </location>
</feature>
<feature type="compositionally biased region" description="Acidic residues" evidence="16">
    <location>
        <begin position="298"/>
        <end position="309"/>
    </location>
</feature>
<evidence type="ECO:0000256" key="7">
    <source>
        <dbReference type="ARBA" id="ARBA00022490"/>
    </source>
</evidence>
<keyword evidence="19" id="KW-1185">Reference proteome</keyword>
<dbReference type="GO" id="GO:0000781">
    <property type="term" value="C:chromosome, telomeric region"/>
    <property type="evidence" value="ECO:0007669"/>
    <property type="project" value="UniProtKB-SubCell"/>
</dbReference>